<dbReference type="GO" id="GO:0003676">
    <property type="term" value="F:nucleic acid binding"/>
    <property type="evidence" value="ECO:0007669"/>
    <property type="project" value="InterPro"/>
</dbReference>
<name>A0A0D7A2V9_9AGAR</name>
<keyword evidence="3" id="KW-1185">Reference proteome</keyword>
<dbReference type="InterPro" id="IPR036397">
    <property type="entry name" value="RNaseH_sf"/>
</dbReference>
<evidence type="ECO:0000259" key="1">
    <source>
        <dbReference type="Pfam" id="PF13358"/>
    </source>
</evidence>
<dbReference type="EMBL" id="KN882053">
    <property type="protein sequence ID" value="KIY45332.1"/>
    <property type="molecule type" value="Genomic_DNA"/>
</dbReference>
<dbReference type="Gene3D" id="3.30.420.10">
    <property type="entry name" value="Ribonuclease H-like superfamily/Ribonuclease H"/>
    <property type="match status" value="1"/>
</dbReference>
<dbReference type="OrthoDB" id="2266637at2759"/>
<evidence type="ECO:0000313" key="3">
    <source>
        <dbReference type="Proteomes" id="UP000054144"/>
    </source>
</evidence>
<gene>
    <name evidence="2" type="ORF">FISHEDRAFT_49556</name>
</gene>
<dbReference type="PANTHER" id="PTHR46564">
    <property type="entry name" value="TRANSPOSASE"/>
    <property type="match status" value="1"/>
</dbReference>
<dbReference type="Pfam" id="PF13358">
    <property type="entry name" value="DDE_3"/>
    <property type="match status" value="1"/>
</dbReference>
<dbReference type="InterPro" id="IPR038717">
    <property type="entry name" value="Tc1-like_DDE_dom"/>
</dbReference>
<proteinExistence type="predicted"/>
<feature type="non-terminal residue" evidence="2">
    <location>
        <position position="1"/>
    </location>
</feature>
<dbReference type="PANTHER" id="PTHR46564:SF1">
    <property type="entry name" value="TRANSPOSASE"/>
    <property type="match status" value="1"/>
</dbReference>
<dbReference type="AlphaFoldDB" id="A0A0D7A2V9"/>
<dbReference type="Proteomes" id="UP000054144">
    <property type="component" value="Unassembled WGS sequence"/>
</dbReference>
<feature type="domain" description="Tc1-like transposase DDE" evidence="1">
    <location>
        <begin position="8"/>
        <end position="66"/>
    </location>
</feature>
<protein>
    <recommendedName>
        <fullName evidence="1">Tc1-like transposase DDE domain-containing protein</fullName>
    </recommendedName>
</protein>
<accession>A0A0D7A2V9</accession>
<reference evidence="2 3" key="1">
    <citation type="journal article" date="2015" name="Fungal Genet. Biol.">
        <title>Evolution of novel wood decay mechanisms in Agaricales revealed by the genome sequences of Fistulina hepatica and Cylindrobasidium torrendii.</title>
        <authorList>
            <person name="Floudas D."/>
            <person name="Held B.W."/>
            <person name="Riley R."/>
            <person name="Nagy L.G."/>
            <person name="Koehler G."/>
            <person name="Ransdell A.S."/>
            <person name="Younus H."/>
            <person name="Chow J."/>
            <person name="Chiniquy J."/>
            <person name="Lipzen A."/>
            <person name="Tritt A."/>
            <person name="Sun H."/>
            <person name="Haridas S."/>
            <person name="LaButti K."/>
            <person name="Ohm R.A."/>
            <person name="Kues U."/>
            <person name="Blanchette R.A."/>
            <person name="Grigoriev I.V."/>
            <person name="Minto R.E."/>
            <person name="Hibbett D.S."/>
        </authorList>
    </citation>
    <scope>NUCLEOTIDE SEQUENCE [LARGE SCALE GENOMIC DNA]</scope>
    <source>
        <strain evidence="2 3">ATCC 64428</strain>
    </source>
</reference>
<evidence type="ECO:0000313" key="2">
    <source>
        <dbReference type="EMBL" id="KIY45332.1"/>
    </source>
</evidence>
<sequence>IPHMTPFPGPRSVLGMDNAKIHHGEAITALAERFGIRIEYLPPYLPDFNPIEQAFSKIKVFLRRNEALLSHGDGILFEMEVAMGVITAQDACGYFRDCGYF</sequence>
<organism evidence="2 3">
    <name type="scientific">Fistulina hepatica ATCC 64428</name>
    <dbReference type="NCBI Taxonomy" id="1128425"/>
    <lineage>
        <taxon>Eukaryota</taxon>
        <taxon>Fungi</taxon>
        <taxon>Dikarya</taxon>
        <taxon>Basidiomycota</taxon>
        <taxon>Agaricomycotina</taxon>
        <taxon>Agaricomycetes</taxon>
        <taxon>Agaricomycetidae</taxon>
        <taxon>Agaricales</taxon>
        <taxon>Fistulinaceae</taxon>
        <taxon>Fistulina</taxon>
    </lineage>
</organism>